<feature type="region of interest" description="Disordered" evidence="4">
    <location>
        <begin position="156"/>
        <end position="180"/>
    </location>
</feature>
<evidence type="ECO:0000256" key="1">
    <source>
        <dbReference type="ARBA" id="ARBA00022737"/>
    </source>
</evidence>
<accession>A0A137PF23</accession>
<feature type="compositionally biased region" description="Pro residues" evidence="4">
    <location>
        <begin position="370"/>
        <end position="381"/>
    </location>
</feature>
<dbReference type="InterPro" id="IPR035979">
    <property type="entry name" value="RBD_domain_sf"/>
</dbReference>
<feature type="compositionally biased region" description="Low complexity" evidence="4">
    <location>
        <begin position="289"/>
        <end position="321"/>
    </location>
</feature>
<feature type="region of interest" description="Disordered" evidence="4">
    <location>
        <begin position="43"/>
        <end position="81"/>
    </location>
</feature>
<evidence type="ECO:0000259" key="5">
    <source>
        <dbReference type="PROSITE" id="PS50102"/>
    </source>
</evidence>
<reference evidence="6 7" key="1">
    <citation type="journal article" date="2015" name="Genome Biol. Evol.">
        <title>Phylogenomic analyses indicate that early fungi evolved digesting cell walls of algal ancestors of land plants.</title>
        <authorList>
            <person name="Chang Y."/>
            <person name="Wang S."/>
            <person name="Sekimoto S."/>
            <person name="Aerts A.L."/>
            <person name="Choi C."/>
            <person name="Clum A."/>
            <person name="LaButti K.M."/>
            <person name="Lindquist E.A."/>
            <person name="Yee Ngan C."/>
            <person name="Ohm R.A."/>
            <person name="Salamov A.A."/>
            <person name="Grigoriev I.V."/>
            <person name="Spatafora J.W."/>
            <person name="Berbee M.L."/>
        </authorList>
    </citation>
    <scope>NUCLEOTIDE SEQUENCE [LARGE SCALE GENOMIC DNA]</scope>
    <source>
        <strain evidence="6 7">NRRL 28638</strain>
    </source>
</reference>
<dbReference type="SUPFAM" id="SSF54928">
    <property type="entry name" value="RNA-binding domain, RBD"/>
    <property type="match status" value="2"/>
</dbReference>
<sequence length="461" mass="50434">MMANEEYDINQSLNSPISADQNIHLDPSTQVHGEYNADTINLDNENPEAHYDYGDSQNYNAGSEHTDSEHKDHLEQTEKGHPDAKLFIGGMNWDTTKENLSSHFSHYGTIADVVVMRDQYTNRPRGFGFVHFTSTDSADRALEVQHTINGKVVEVKRAQPRDRKDGNQSSNNPPDESQLKVFVGGVGQGLTEEDLKEFFTKYGNVLRVHIMTDKETGRPRGFAFVDYDNTASVEQALKFPDITVKDKPLQVKPAVARQTNKHSHSGHQGYGRSGYSSRNGGGPTRHRSSNYGRSSGSYSQYPPSSYGSSYGSSSGSRYPYSTPTSRHTPHMNPAVPSYGSYYPEYSADPSAGYAPSAYSYTAPVPSASSYPPPPRQTPYVPPSGSSAYGSALGAPDDRYRYPSAAPPYGSAPRYPNPPVGGSQPMSSSYGRPPQSSGGHSRSSYGSSRGRSHHGGYHPYSR</sequence>
<dbReference type="PROSITE" id="PS50102">
    <property type="entry name" value="RRM"/>
    <property type="match status" value="2"/>
</dbReference>
<dbReference type="PANTHER" id="PTHR48032:SF6">
    <property type="entry name" value="RNA-BINDING (RRM_RBD_RNP MOTIFS) FAMILY PROTEIN"/>
    <property type="match status" value="1"/>
</dbReference>
<keyword evidence="7" id="KW-1185">Reference proteome</keyword>
<evidence type="ECO:0000256" key="4">
    <source>
        <dbReference type="SAM" id="MobiDB-lite"/>
    </source>
</evidence>
<evidence type="ECO:0000256" key="2">
    <source>
        <dbReference type="ARBA" id="ARBA00022884"/>
    </source>
</evidence>
<dbReference type="InterPro" id="IPR012677">
    <property type="entry name" value="Nucleotide-bd_a/b_plait_sf"/>
</dbReference>
<dbReference type="STRING" id="796925.A0A137PF23"/>
<feature type="compositionally biased region" description="Low complexity" evidence="4">
    <location>
        <begin position="401"/>
        <end position="413"/>
    </location>
</feature>
<feature type="compositionally biased region" description="Polar residues" evidence="4">
    <location>
        <begin position="9"/>
        <end position="23"/>
    </location>
</feature>
<dbReference type="Pfam" id="PF00076">
    <property type="entry name" value="RRM_1"/>
    <property type="match status" value="2"/>
</dbReference>
<name>A0A137PF23_CONC2</name>
<dbReference type="PANTHER" id="PTHR48032">
    <property type="entry name" value="RNA-BINDING PROTEIN MUSASHI HOMOLOG RBP6"/>
    <property type="match status" value="1"/>
</dbReference>
<dbReference type="Proteomes" id="UP000070444">
    <property type="component" value="Unassembled WGS sequence"/>
</dbReference>
<proteinExistence type="predicted"/>
<dbReference type="Gene3D" id="3.30.70.330">
    <property type="match status" value="2"/>
</dbReference>
<organism evidence="6 7">
    <name type="scientific">Conidiobolus coronatus (strain ATCC 28846 / CBS 209.66 / NRRL 28638)</name>
    <name type="common">Delacroixia coronata</name>
    <dbReference type="NCBI Taxonomy" id="796925"/>
    <lineage>
        <taxon>Eukaryota</taxon>
        <taxon>Fungi</taxon>
        <taxon>Fungi incertae sedis</taxon>
        <taxon>Zoopagomycota</taxon>
        <taxon>Entomophthoromycotina</taxon>
        <taxon>Entomophthoromycetes</taxon>
        <taxon>Entomophthorales</taxon>
        <taxon>Ancylistaceae</taxon>
        <taxon>Conidiobolus</taxon>
    </lineage>
</organism>
<dbReference type="OrthoDB" id="1875751at2759"/>
<evidence type="ECO:0000313" key="6">
    <source>
        <dbReference type="EMBL" id="KXN73572.1"/>
    </source>
</evidence>
<feature type="region of interest" description="Disordered" evidence="4">
    <location>
        <begin position="1"/>
        <end position="23"/>
    </location>
</feature>
<dbReference type="EMBL" id="KQ964435">
    <property type="protein sequence ID" value="KXN73572.1"/>
    <property type="molecule type" value="Genomic_DNA"/>
</dbReference>
<dbReference type="GO" id="GO:0003729">
    <property type="term" value="F:mRNA binding"/>
    <property type="evidence" value="ECO:0007669"/>
    <property type="project" value="TreeGrafter"/>
</dbReference>
<feature type="region of interest" description="Disordered" evidence="4">
    <location>
        <begin position="252"/>
        <end position="332"/>
    </location>
</feature>
<feature type="compositionally biased region" description="Basic residues" evidence="4">
    <location>
        <begin position="449"/>
        <end position="461"/>
    </location>
</feature>
<protein>
    <submittedName>
        <fullName evidence="6">RNA-binding domain-containing protein</fullName>
    </submittedName>
</protein>
<evidence type="ECO:0000256" key="3">
    <source>
        <dbReference type="PROSITE-ProRule" id="PRU00176"/>
    </source>
</evidence>
<feature type="domain" description="RRM" evidence="5">
    <location>
        <begin position="179"/>
        <end position="256"/>
    </location>
</feature>
<feature type="compositionally biased region" description="Basic and acidic residues" evidence="4">
    <location>
        <begin position="156"/>
        <end position="166"/>
    </location>
</feature>
<dbReference type="InterPro" id="IPR000504">
    <property type="entry name" value="RRM_dom"/>
</dbReference>
<dbReference type="SMART" id="SM00360">
    <property type="entry name" value="RRM"/>
    <property type="match status" value="2"/>
</dbReference>
<feature type="domain" description="RRM" evidence="5">
    <location>
        <begin position="84"/>
        <end position="160"/>
    </location>
</feature>
<keyword evidence="1" id="KW-0677">Repeat</keyword>
<feature type="compositionally biased region" description="Basic and acidic residues" evidence="4">
    <location>
        <begin position="64"/>
        <end position="81"/>
    </location>
</feature>
<evidence type="ECO:0000313" key="7">
    <source>
        <dbReference type="Proteomes" id="UP000070444"/>
    </source>
</evidence>
<dbReference type="AlphaFoldDB" id="A0A137PF23"/>
<feature type="compositionally biased region" description="Low complexity" evidence="4">
    <location>
        <begin position="382"/>
        <end position="394"/>
    </location>
</feature>
<dbReference type="GO" id="GO:0006417">
    <property type="term" value="P:regulation of translation"/>
    <property type="evidence" value="ECO:0007669"/>
    <property type="project" value="TreeGrafter"/>
</dbReference>
<gene>
    <name evidence="6" type="ORF">CONCODRAFT_77313</name>
</gene>
<feature type="region of interest" description="Disordered" evidence="4">
    <location>
        <begin position="364"/>
        <end position="461"/>
    </location>
</feature>
<dbReference type="OMA" id="NTAPWGV"/>
<keyword evidence="2 3" id="KW-0694">RNA-binding</keyword>
<feature type="compositionally biased region" description="Low complexity" evidence="4">
    <location>
        <begin position="430"/>
        <end position="448"/>
    </location>
</feature>